<dbReference type="InterPro" id="IPR025200">
    <property type="entry name" value="PPK_C_dom2"/>
</dbReference>
<dbReference type="GO" id="GO:0006799">
    <property type="term" value="P:polyphosphate biosynthetic process"/>
    <property type="evidence" value="ECO:0007669"/>
    <property type="project" value="InterPro"/>
</dbReference>
<evidence type="ECO:0000313" key="13">
    <source>
        <dbReference type="Proteomes" id="UP000051673"/>
    </source>
</evidence>
<evidence type="ECO:0000256" key="3">
    <source>
        <dbReference type="ARBA" id="ARBA00022741"/>
    </source>
</evidence>
<dbReference type="Gene3D" id="3.30.870.10">
    <property type="entry name" value="Endonuclease Chain A"/>
    <property type="match status" value="2"/>
</dbReference>
<keyword evidence="2 6" id="KW-0808">Transferase</keyword>
<dbReference type="OrthoDB" id="9761456at2"/>
<dbReference type="InterPro" id="IPR036832">
    <property type="entry name" value="PPK_N_dom_sf"/>
</dbReference>
<dbReference type="Pfam" id="PF02503">
    <property type="entry name" value="PP_kinase"/>
    <property type="match status" value="1"/>
</dbReference>
<protein>
    <recommendedName>
        <fullName evidence="6">Polyphosphate kinase</fullName>
        <ecNumber evidence="6">2.7.4.1</ecNumber>
    </recommendedName>
</protein>
<dbReference type="Pfam" id="PF13090">
    <property type="entry name" value="PP_kinase_C"/>
    <property type="match status" value="1"/>
</dbReference>
<dbReference type="STRING" id="1620.IV67_GL000986"/>
<feature type="domain" description="Polyphosphate kinase C-terminal" evidence="10">
    <location>
        <begin position="510"/>
        <end position="671"/>
    </location>
</feature>
<dbReference type="InterPro" id="IPR025198">
    <property type="entry name" value="PPK_N_dom"/>
</dbReference>
<dbReference type="Gene3D" id="3.30.1840.10">
    <property type="entry name" value="Polyphosphate kinase middle domain"/>
    <property type="match status" value="1"/>
</dbReference>
<comment type="function">
    <text evidence="6">Catalyzes the reversible transfer of the terminal phosphate of ATP to form a long-chain polyphosphate (polyP).</text>
</comment>
<accession>A0A0R2JF15</accession>
<evidence type="ECO:0000313" key="12">
    <source>
        <dbReference type="EMBL" id="KRN75938.1"/>
    </source>
</evidence>
<evidence type="ECO:0000259" key="11">
    <source>
        <dbReference type="Pfam" id="PF17941"/>
    </source>
</evidence>
<dbReference type="AlphaFoldDB" id="A0A0R2JF15"/>
<proteinExistence type="inferred from homology"/>
<dbReference type="InterPro" id="IPR003414">
    <property type="entry name" value="PP_kinase"/>
</dbReference>
<keyword evidence="7" id="KW-0812">Transmembrane</keyword>
<sequence>MKDIYTGQFYNRDLSWLLFNRRVINLAADSKNPLLERLNFLAIASNNLDEFYNVRIPSIENQVNLGKDGIDPKSGLTPQELLVQIHARNNKNISQQYDTLYELLSIFEERNIFTLKQYDQLTAEYQEEADQYFRHRLMPFLNVLTFDAQHSRPEIKDGAITICVRLAQAGKTSVRLIPVPPKLSRLVRLKRNERDYFTLLEDVIRNNLNQLFPDARILETLTFRLTRDKDVEMDAEMGDNDSAGTIETMERYLAARERGNTTRIEIQQQEHEFNAESRIFEQLIQQTHVRGTGVYNVPGPLDLTFLFQFSKIYSKKHTELKYPPYQSAEWSGTGSLFNYLDQQDLLIQYPYDSFNQFLLFLREAINDPNTVAIKQTIYRVADNSKVIALLKEAAAKGIHVSAIVELRARFDEEHNLDIVEELEDAGCFVYFGKENMKVHSKTCLVLKNEGDKPTGYVHIGTGNYNEKTAGQFVDLNLFSSDQRYVNDLARFFNYLETDDAEPPHYEVVTASPHRIEDMVIQNIQKVTERFIATGKGHVFLKTNALTDQEVIEAIYDAAKVGVPFRIIVRGACCLKLGICGEKENIVISSIVGELLEHNRIYAFFSDQPVQLWISSADLMTRNMDNRVELAAPILGEKVQNELLDIIELYSQDDVDGSFLNLDGRYFKRDIPSGKSAQQTFINRISDREQDEPKIEPVVSHETTEYDASLENNQQKQLRTARIINLILLIMVIILFVILLIK</sequence>
<feature type="domain" description="Polyphosphate kinase middle" evidence="8">
    <location>
        <begin position="126"/>
        <end position="309"/>
    </location>
</feature>
<name>A0A0R2JF15_9LACO</name>
<evidence type="ECO:0000256" key="6">
    <source>
        <dbReference type="RuleBase" id="RU003800"/>
    </source>
</evidence>
<comment type="caution">
    <text evidence="12">The sequence shown here is derived from an EMBL/GenBank/DDBJ whole genome shotgun (WGS) entry which is preliminary data.</text>
</comment>
<dbReference type="PIRSF" id="PIRSF015589">
    <property type="entry name" value="PP_kinase"/>
    <property type="match status" value="1"/>
</dbReference>
<dbReference type="Pfam" id="PF17941">
    <property type="entry name" value="PP_kinase_C_1"/>
    <property type="match status" value="1"/>
</dbReference>
<dbReference type="EMBL" id="JQCD01000031">
    <property type="protein sequence ID" value="KRN75938.1"/>
    <property type="molecule type" value="Genomic_DNA"/>
</dbReference>
<evidence type="ECO:0000256" key="5">
    <source>
        <dbReference type="ARBA" id="ARBA00022840"/>
    </source>
</evidence>
<keyword evidence="1 6" id="KW-0597">Phosphoprotein</keyword>
<dbReference type="InterPro" id="IPR024953">
    <property type="entry name" value="PP_kinase_middle"/>
</dbReference>
<keyword evidence="5" id="KW-0067">ATP-binding</keyword>
<dbReference type="PANTHER" id="PTHR30218">
    <property type="entry name" value="POLYPHOSPHATE KINASE"/>
    <property type="match status" value="1"/>
</dbReference>
<dbReference type="PATRIC" id="fig|1620.3.peg.1001"/>
<evidence type="ECO:0000256" key="7">
    <source>
        <dbReference type="SAM" id="Phobius"/>
    </source>
</evidence>
<dbReference type="InterPro" id="IPR041108">
    <property type="entry name" value="PP_kinase_C_1"/>
</dbReference>
<dbReference type="NCBIfam" id="TIGR03705">
    <property type="entry name" value="poly_P_kin"/>
    <property type="match status" value="1"/>
</dbReference>
<dbReference type="RefSeq" id="WP_057788722.1">
    <property type="nucleotide sequence ID" value="NZ_JQCD01000031.1"/>
</dbReference>
<dbReference type="InterPro" id="IPR036830">
    <property type="entry name" value="PP_kinase_middle_dom_sf"/>
</dbReference>
<dbReference type="EC" id="2.7.4.1" evidence="6"/>
<evidence type="ECO:0000256" key="2">
    <source>
        <dbReference type="ARBA" id="ARBA00022679"/>
    </source>
</evidence>
<dbReference type="GO" id="GO:0008976">
    <property type="term" value="F:polyphosphate kinase activity"/>
    <property type="evidence" value="ECO:0007669"/>
    <property type="project" value="UniProtKB-EC"/>
</dbReference>
<feature type="transmembrane region" description="Helical" evidence="7">
    <location>
        <begin position="722"/>
        <end position="740"/>
    </location>
</feature>
<gene>
    <name evidence="12" type="ORF">IV67_GL000986</name>
</gene>
<keyword evidence="3" id="KW-0547">Nucleotide-binding</keyword>
<dbReference type="GO" id="GO:0009358">
    <property type="term" value="C:polyphosphate kinase complex"/>
    <property type="evidence" value="ECO:0007669"/>
    <property type="project" value="InterPro"/>
</dbReference>
<feature type="domain" description="Polyphosphate kinase C-terminal" evidence="11">
    <location>
        <begin position="336"/>
        <end position="498"/>
    </location>
</feature>
<dbReference type="SUPFAM" id="SSF56024">
    <property type="entry name" value="Phospholipase D/nuclease"/>
    <property type="match status" value="2"/>
</dbReference>
<keyword evidence="7" id="KW-1133">Transmembrane helix</keyword>
<dbReference type="Pfam" id="PF13089">
    <property type="entry name" value="PP_kinase_N"/>
    <property type="match status" value="1"/>
</dbReference>
<evidence type="ECO:0000259" key="10">
    <source>
        <dbReference type="Pfam" id="PF13090"/>
    </source>
</evidence>
<comment type="catalytic activity">
    <reaction evidence="6">
        <text>[phosphate](n) + ATP = [phosphate](n+1) + ADP</text>
        <dbReference type="Rhea" id="RHEA:19573"/>
        <dbReference type="Rhea" id="RHEA-COMP:9859"/>
        <dbReference type="Rhea" id="RHEA-COMP:14280"/>
        <dbReference type="ChEBI" id="CHEBI:16838"/>
        <dbReference type="ChEBI" id="CHEBI:30616"/>
        <dbReference type="ChEBI" id="CHEBI:456216"/>
        <dbReference type="EC" id="2.7.4.1"/>
    </reaction>
</comment>
<evidence type="ECO:0000256" key="1">
    <source>
        <dbReference type="ARBA" id="ARBA00022553"/>
    </source>
</evidence>
<evidence type="ECO:0000259" key="9">
    <source>
        <dbReference type="Pfam" id="PF13089"/>
    </source>
</evidence>
<evidence type="ECO:0000259" key="8">
    <source>
        <dbReference type="Pfam" id="PF02503"/>
    </source>
</evidence>
<dbReference type="PANTHER" id="PTHR30218:SF0">
    <property type="entry name" value="POLYPHOSPHATE KINASE"/>
    <property type="match status" value="1"/>
</dbReference>
<organism evidence="12 13">
    <name type="scientific">Weissella minor</name>
    <dbReference type="NCBI Taxonomy" id="1620"/>
    <lineage>
        <taxon>Bacteria</taxon>
        <taxon>Bacillati</taxon>
        <taxon>Bacillota</taxon>
        <taxon>Bacilli</taxon>
        <taxon>Lactobacillales</taxon>
        <taxon>Lactobacillaceae</taxon>
        <taxon>Weissella</taxon>
    </lineage>
</organism>
<dbReference type="GO" id="GO:0005524">
    <property type="term" value="F:ATP binding"/>
    <property type="evidence" value="ECO:0007669"/>
    <property type="project" value="UniProtKB-KW"/>
</dbReference>
<evidence type="ECO:0000256" key="4">
    <source>
        <dbReference type="ARBA" id="ARBA00022777"/>
    </source>
</evidence>
<comment type="similarity">
    <text evidence="6">Belongs to the polyphosphate kinase 1 (PPK1) family.</text>
</comment>
<dbReference type="Proteomes" id="UP000051673">
    <property type="component" value="Unassembled WGS sequence"/>
</dbReference>
<reference evidence="12 13" key="1">
    <citation type="journal article" date="2015" name="Genome Announc.">
        <title>Expanding the biotechnology potential of lactobacilli through comparative genomics of 213 strains and associated genera.</title>
        <authorList>
            <person name="Sun Z."/>
            <person name="Harris H.M."/>
            <person name="McCann A."/>
            <person name="Guo C."/>
            <person name="Argimon S."/>
            <person name="Zhang W."/>
            <person name="Yang X."/>
            <person name="Jeffery I.B."/>
            <person name="Cooney J.C."/>
            <person name="Kagawa T.F."/>
            <person name="Liu W."/>
            <person name="Song Y."/>
            <person name="Salvetti E."/>
            <person name="Wrobel A."/>
            <person name="Rasinkangas P."/>
            <person name="Parkhill J."/>
            <person name="Rea M.C."/>
            <person name="O'Sullivan O."/>
            <person name="Ritari J."/>
            <person name="Douillard F.P."/>
            <person name="Paul Ross R."/>
            <person name="Yang R."/>
            <person name="Briner A.E."/>
            <person name="Felis G.E."/>
            <person name="de Vos W.M."/>
            <person name="Barrangou R."/>
            <person name="Klaenhammer T.R."/>
            <person name="Caufield P.W."/>
            <person name="Cui Y."/>
            <person name="Zhang H."/>
            <person name="O'Toole P.W."/>
        </authorList>
    </citation>
    <scope>NUCLEOTIDE SEQUENCE [LARGE SCALE GENOMIC DNA]</scope>
    <source>
        <strain evidence="12 13">DSM 20014</strain>
    </source>
</reference>
<comment type="PTM">
    <text evidence="6">An intermediate of this reaction is the autophosphorylated ppk in which a phosphate is covalently linked to a histidine residue through a N-P bond.</text>
</comment>
<keyword evidence="13" id="KW-1185">Reference proteome</keyword>
<dbReference type="SUPFAM" id="SSF140356">
    <property type="entry name" value="PPK N-terminal domain-like"/>
    <property type="match status" value="1"/>
</dbReference>
<feature type="domain" description="Polyphosphate kinase N-terminal" evidence="9">
    <location>
        <begin position="9"/>
        <end position="114"/>
    </location>
</feature>
<keyword evidence="4 12" id="KW-0418">Kinase</keyword>
<dbReference type="SUPFAM" id="SSF143724">
    <property type="entry name" value="PHP14-like"/>
    <property type="match status" value="1"/>
</dbReference>
<dbReference type="Gene3D" id="1.20.58.310">
    <property type="entry name" value="Polyphosphate kinase N-terminal domain"/>
    <property type="match status" value="1"/>
</dbReference>
<keyword evidence="7" id="KW-0472">Membrane</keyword>